<feature type="non-terminal residue" evidence="1">
    <location>
        <position position="106"/>
    </location>
</feature>
<dbReference type="AlphaFoldDB" id="A0A9D1KIP3"/>
<dbReference type="GO" id="GO:0006313">
    <property type="term" value="P:DNA transposition"/>
    <property type="evidence" value="ECO:0007669"/>
    <property type="project" value="InterPro"/>
</dbReference>
<dbReference type="Gene3D" id="1.10.10.60">
    <property type="entry name" value="Homeodomain-like"/>
    <property type="match status" value="1"/>
</dbReference>
<accession>A0A9D1KIP3</accession>
<dbReference type="EMBL" id="DVLF01000048">
    <property type="protein sequence ID" value="HIT49682.1"/>
    <property type="molecule type" value="Genomic_DNA"/>
</dbReference>
<protein>
    <submittedName>
        <fullName evidence="1">Transposase</fullName>
    </submittedName>
</protein>
<reference evidence="1" key="2">
    <citation type="journal article" date="2021" name="PeerJ">
        <title>Extensive microbial diversity within the chicken gut microbiome revealed by metagenomics and culture.</title>
        <authorList>
            <person name="Gilroy R."/>
            <person name="Ravi A."/>
            <person name="Getino M."/>
            <person name="Pursley I."/>
            <person name="Horton D.L."/>
            <person name="Alikhan N.F."/>
            <person name="Baker D."/>
            <person name="Gharbi K."/>
            <person name="Hall N."/>
            <person name="Watson M."/>
            <person name="Adriaenssens E.M."/>
            <person name="Foster-Nyarko E."/>
            <person name="Jarju S."/>
            <person name="Secka A."/>
            <person name="Antonio M."/>
            <person name="Oren A."/>
            <person name="Chaudhuri R.R."/>
            <person name="La Ragione R."/>
            <person name="Hildebrand F."/>
            <person name="Pallen M.J."/>
        </authorList>
    </citation>
    <scope>NUCLEOTIDE SEQUENCE</scope>
    <source>
        <strain evidence="1">ChiW17-6978</strain>
    </source>
</reference>
<dbReference type="SUPFAM" id="SSF46689">
    <property type="entry name" value="Homeodomain-like"/>
    <property type="match status" value="1"/>
</dbReference>
<comment type="caution">
    <text evidence="1">The sequence shown here is derived from an EMBL/GenBank/DDBJ whole genome shotgun (WGS) entry which is preliminary data.</text>
</comment>
<name>A0A9D1KIP3_9MOLU</name>
<dbReference type="Pfam" id="PF01527">
    <property type="entry name" value="HTH_Tnp_1"/>
    <property type="match status" value="1"/>
</dbReference>
<proteinExistence type="predicted"/>
<dbReference type="GO" id="GO:0004803">
    <property type="term" value="F:transposase activity"/>
    <property type="evidence" value="ECO:0007669"/>
    <property type="project" value="InterPro"/>
</dbReference>
<sequence length="106" mass="12371">MPKGQHKWYSADEKMDIIQNYLATNKNTKAFCQETGVCKSTLYKWLKIYDEAKSSTENVMTPRFQDVTTIVKKDAKLQTTSTMRLIISNNMILEFDSRELHNVLME</sequence>
<evidence type="ECO:0000313" key="1">
    <source>
        <dbReference type="EMBL" id="HIT49682.1"/>
    </source>
</evidence>
<dbReference type="InterPro" id="IPR002514">
    <property type="entry name" value="Transposase_8"/>
</dbReference>
<reference evidence="1" key="1">
    <citation type="submission" date="2020-10" db="EMBL/GenBank/DDBJ databases">
        <authorList>
            <person name="Gilroy R."/>
        </authorList>
    </citation>
    <scope>NUCLEOTIDE SEQUENCE</scope>
    <source>
        <strain evidence="1">ChiW17-6978</strain>
    </source>
</reference>
<evidence type="ECO:0000313" key="2">
    <source>
        <dbReference type="Proteomes" id="UP000886758"/>
    </source>
</evidence>
<organism evidence="1 2">
    <name type="scientific">Candidatus Pelethenecus faecipullorum</name>
    <dbReference type="NCBI Taxonomy" id="2840900"/>
    <lineage>
        <taxon>Bacteria</taxon>
        <taxon>Bacillati</taxon>
        <taxon>Mycoplasmatota</taxon>
        <taxon>Mollicutes</taxon>
        <taxon>Candidatus Pelethenecus</taxon>
    </lineage>
</organism>
<dbReference type="Proteomes" id="UP000886758">
    <property type="component" value="Unassembled WGS sequence"/>
</dbReference>
<gene>
    <name evidence="1" type="ORF">IAD46_01515</name>
</gene>
<dbReference type="InterPro" id="IPR009057">
    <property type="entry name" value="Homeodomain-like_sf"/>
</dbReference>
<dbReference type="GO" id="GO:0003677">
    <property type="term" value="F:DNA binding"/>
    <property type="evidence" value="ECO:0007669"/>
    <property type="project" value="InterPro"/>
</dbReference>